<dbReference type="SUPFAM" id="SSF54427">
    <property type="entry name" value="NTF2-like"/>
    <property type="match status" value="1"/>
</dbReference>
<feature type="domain" description="YchJ-like middle NTF2-like" evidence="1">
    <location>
        <begin position="27"/>
        <end position="127"/>
    </location>
</feature>
<dbReference type="Proteomes" id="UP001314635">
    <property type="component" value="Unassembled WGS sequence"/>
</dbReference>
<dbReference type="InterPro" id="IPR048469">
    <property type="entry name" value="YchJ-like_M"/>
</dbReference>
<evidence type="ECO:0000313" key="2">
    <source>
        <dbReference type="EMBL" id="MBR1135002.1"/>
    </source>
</evidence>
<proteinExistence type="predicted"/>
<dbReference type="EMBL" id="JAFCLK010000003">
    <property type="protein sequence ID" value="MBR1135002.1"/>
    <property type="molecule type" value="Genomic_DNA"/>
</dbReference>
<gene>
    <name evidence="2" type="ORF">JQ619_04420</name>
</gene>
<dbReference type="InterPro" id="IPR004027">
    <property type="entry name" value="SEC_C_motif"/>
</dbReference>
<evidence type="ECO:0000259" key="1">
    <source>
        <dbReference type="Pfam" id="PF17775"/>
    </source>
</evidence>
<dbReference type="RefSeq" id="WP_172243474.1">
    <property type="nucleotide sequence ID" value="NZ_JABFDP010000051.1"/>
</dbReference>
<reference evidence="3" key="1">
    <citation type="journal article" date="2021" name="ISME J.">
        <title>Evolutionary origin and ecological implication of a unique nif island in free-living Bradyrhizobium lineages.</title>
        <authorList>
            <person name="Tao J."/>
        </authorList>
    </citation>
    <scope>NUCLEOTIDE SEQUENCE [LARGE SCALE GENOMIC DNA]</scope>
    <source>
        <strain evidence="3">SZCCT0094</strain>
    </source>
</reference>
<organism evidence="2 3">
    <name type="scientific">Bradyrhizobium denitrificans</name>
    <dbReference type="NCBI Taxonomy" id="2734912"/>
    <lineage>
        <taxon>Bacteria</taxon>
        <taxon>Pseudomonadati</taxon>
        <taxon>Pseudomonadota</taxon>
        <taxon>Alphaproteobacteria</taxon>
        <taxon>Hyphomicrobiales</taxon>
        <taxon>Nitrobacteraceae</taxon>
        <taxon>Bradyrhizobium</taxon>
    </lineage>
</organism>
<dbReference type="Pfam" id="PF02810">
    <property type="entry name" value="SEC-C"/>
    <property type="match status" value="1"/>
</dbReference>
<name>A0ABS5G107_9BRAD</name>
<comment type="caution">
    <text evidence="2">The sequence shown here is derived from an EMBL/GenBank/DDBJ whole genome shotgun (WGS) entry which is preliminary data.</text>
</comment>
<dbReference type="Pfam" id="PF17775">
    <property type="entry name" value="YchJ_M-like"/>
    <property type="match status" value="1"/>
</dbReference>
<protein>
    <submittedName>
        <fullName evidence="2">YchJ family protein</fullName>
    </submittedName>
</protein>
<dbReference type="Gene3D" id="3.10.450.50">
    <property type="match status" value="1"/>
</dbReference>
<dbReference type="PANTHER" id="PTHR33747:SF1">
    <property type="entry name" value="ADENYLATE CYCLASE-ASSOCIATED CAP C-TERMINAL DOMAIN-CONTAINING PROTEIN"/>
    <property type="match status" value="1"/>
</dbReference>
<dbReference type="SUPFAM" id="SSF103642">
    <property type="entry name" value="Sec-C motif"/>
    <property type="match status" value="1"/>
</dbReference>
<dbReference type="InterPro" id="IPR032710">
    <property type="entry name" value="NTF2-like_dom_sf"/>
</dbReference>
<keyword evidence="3" id="KW-1185">Reference proteome</keyword>
<dbReference type="PANTHER" id="PTHR33747">
    <property type="entry name" value="UPF0225 PROTEIN SCO1677"/>
    <property type="match status" value="1"/>
</dbReference>
<evidence type="ECO:0000313" key="3">
    <source>
        <dbReference type="Proteomes" id="UP001314635"/>
    </source>
</evidence>
<accession>A0ABS5G107</accession>
<sequence length="165" mass="17697">MSCPCGSDLPLDRCCGPYLSGDAPPQTAEALMRSRYTAYTRGDIGYIAATLAADKRAAFDAAAARQWASRATWLGLRIVSTARGQIDDSDGVVSFVASYREAGKTIEHHEVSQFRRDDDGAWRFVAGDTRAVVVEPKRTAGAAKVGRNDPCPCGSGKKSKFCCGR</sequence>